<proteinExistence type="predicted"/>
<dbReference type="Proteomes" id="UP001066276">
    <property type="component" value="Chromosome 5"/>
</dbReference>
<organism evidence="1 2">
    <name type="scientific">Pleurodeles waltl</name>
    <name type="common">Iberian ribbed newt</name>
    <dbReference type="NCBI Taxonomy" id="8319"/>
    <lineage>
        <taxon>Eukaryota</taxon>
        <taxon>Metazoa</taxon>
        <taxon>Chordata</taxon>
        <taxon>Craniata</taxon>
        <taxon>Vertebrata</taxon>
        <taxon>Euteleostomi</taxon>
        <taxon>Amphibia</taxon>
        <taxon>Batrachia</taxon>
        <taxon>Caudata</taxon>
        <taxon>Salamandroidea</taxon>
        <taxon>Salamandridae</taxon>
        <taxon>Pleurodelinae</taxon>
        <taxon>Pleurodeles</taxon>
    </lineage>
</organism>
<reference evidence="1" key="1">
    <citation type="journal article" date="2022" name="bioRxiv">
        <title>Sequencing and chromosome-scale assembly of the giantPleurodeles waltlgenome.</title>
        <authorList>
            <person name="Brown T."/>
            <person name="Elewa A."/>
            <person name="Iarovenko S."/>
            <person name="Subramanian E."/>
            <person name="Araus A.J."/>
            <person name="Petzold A."/>
            <person name="Susuki M."/>
            <person name="Suzuki K.-i.T."/>
            <person name="Hayashi T."/>
            <person name="Toyoda A."/>
            <person name="Oliveira C."/>
            <person name="Osipova E."/>
            <person name="Leigh N.D."/>
            <person name="Simon A."/>
            <person name="Yun M.H."/>
        </authorList>
    </citation>
    <scope>NUCLEOTIDE SEQUENCE</scope>
    <source>
        <strain evidence="1">20211129_DDA</strain>
        <tissue evidence="1">Liver</tissue>
    </source>
</reference>
<comment type="caution">
    <text evidence="1">The sequence shown here is derived from an EMBL/GenBank/DDBJ whole genome shotgun (WGS) entry which is preliminary data.</text>
</comment>
<evidence type="ECO:0000313" key="1">
    <source>
        <dbReference type="EMBL" id="KAJ1154006.1"/>
    </source>
</evidence>
<accession>A0AAV7RNE8</accession>
<dbReference type="AlphaFoldDB" id="A0AAV7RNE8"/>
<name>A0AAV7RNE8_PLEWA</name>
<evidence type="ECO:0000313" key="2">
    <source>
        <dbReference type="Proteomes" id="UP001066276"/>
    </source>
</evidence>
<sequence length="183" mass="19417">MCKVRGPGRKWWRGARLGEGRKAGKRGHSTHTDVISIQLLPPRVQAVSNRPHSGWWAGTHNQVAVIRRPSWASRCLGLHPTVLTRAQTQAAHLRGASTAGGAAAVGSAEHTYLDDPGAGHTHTSGTSTAFAAAADKRGEVSLTCAPAARAPLDLWPLRGRTHGRTPPSSSPMFCVVLQQGIYS</sequence>
<keyword evidence="2" id="KW-1185">Reference proteome</keyword>
<gene>
    <name evidence="1" type="ORF">NDU88_006763</name>
</gene>
<dbReference type="EMBL" id="JANPWB010000009">
    <property type="protein sequence ID" value="KAJ1154006.1"/>
    <property type="molecule type" value="Genomic_DNA"/>
</dbReference>
<protein>
    <submittedName>
        <fullName evidence="1">Uncharacterized protein</fullName>
    </submittedName>
</protein>